<proteinExistence type="predicted"/>
<dbReference type="AlphaFoldDB" id="A0A2Z7C6U8"/>
<accession>A0A2Z7C6U8</accession>
<dbReference type="EMBL" id="KQ998984">
    <property type="protein sequence ID" value="KZV42604.1"/>
    <property type="molecule type" value="Genomic_DNA"/>
</dbReference>
<protein>
    <submittedName>
        <fullName evidence="2">Zinc finger, BED-type predicted domain containing protein</fullName>
    </submittedName>
</protein>
<evidence type="ECO:0000313" key="2">
    <source>
        <dbReference type="EMBL" id="KZV42604.1"/>
    </source>
</evidence>
<keyword evidence="3" id="KW-1185">Reference proteome</keyword>
<name>A0A2Z7C6U8_9LAMI</name>
<evidence type="ECO:0000256" key="1">
    <source>
        <dbReference type="SAM" id="MobiDB-lite"/>
    </source>
</evidence>
<dbReference type="Proteomes" id="UP000250235">
    <property type="component" value="Unassembled WGS sequence"/>
</dbReference>
<feature type="region of interest" description="Disordered" evidence="1">
    <location>
        <begin position="155"/>
        <end position="180"/>
    </location>
</feature>
<gene>
    <name evidence="2" type="ORF">F511_19864</name>
</gene>
<evidence type="ECO:0000313" key="3">
    <source>
        <dbReference type="Proteomes" id="UP000250235"/>
    </source>
</evidence>
<reference evidence="2 3" key="1">
    <citation type="journal article" date="2015" name="Proc. Natl. Acad. Sci. U.S.A.">
        <title>The resurrection genome of Boea hygrometrica: A blueprint for survival of dehydration.</title>
        <authorList>
            <person name="Xiao L."/>
            <person name="Yang G."/>
            <person name="Zhang L."/>
            <person name="Yang X."/>
            <person name="Zhao S."/>
            <person name="Ji Z."/>
            <person name="Zhou Q."/>
            <person name="Hu M."/>
            <person name="Wang Y."/>
            <person name="Chen M."/>
            <person name="Xu Y."/>
            <person name="Jin H."/>
            <person name="Xiao X."/>
            <person name="Hu G."/>
            <person name="Bao F."/>
            <person name="Hu Y."/>
            <person name="Wan P."/>
            <person name="Li L."/>
            <person name="Deng X."/>
            <person name="Kuang T."/>
            <person name="Xiang C."/>
            <person name="Zhu J.K."/>
            <person name="Oliver M.J."/>
            <person name="He Y."/>
        </authorList>
    </citation>
    <scope>NUCLEOTIDE SEQUENCE [LARGE SCALE GENOMIC DNA]</scope>
    <source>
        <strain evidence="3">cv. XS01</strain>
    </source>
</reference>
<organism evidence="2 3">
    <name type="scientific">Dorcoceras hygrometricum</name>
    <dbReference type="NCBI Taxonomy" id="472368"/>
    <lineage>
        <taxon>Eukaryota</taxon>
        <taxon>Viridiplantae</taxon>
        <taxon>Streptophyta</taxon>
        <taxon>Embryophyta</taxon>
        <taxon>Tracheophyta</taxon>
        <taxon>Spermatophyta</taxon>
        <taxon>Magnoliopsida</taxon>
        <taxon>eudicotyledons</taxon>
        <taxon>Gunneridae</taxon>
        <taxon>Pentapetalae</taxon>
        <taxon>asterids</taxon>
        <taxon>lamiids</taxon>
        <taxon>Lamiales</taxon>
        <taxon>Gesneriaceae</taxon>
        <taxon>Didymocarpoideae</taxon>
        <taxon>Trichosporeae</taxon>
        <taxon>Loxocarpinae</taxon>
        <taxon>Dorcoceras</taxon>
    </lineage>
</organism>
<sequence length="557" mass="61493">MSLVCEKNKEFESFIVSISDTRIHSHLFVNESRNMFTVPVQARRRKTHVYVVSHTAAAVVHLWSLGVLTAAGCGIGSVHAVVRSNLLVEPSEVEEGETSVSGALFIVNVQEQRGIAPPVCIVPSFYFRCAPLKGASFLEIKQLVLSRRKSDSPEKQAAGISVAPVQSRSQTSSDADERPMTQLAAARTGGQDTKCKITFAPSDSESTMSLIKMITDGKETAESTLRDTISQVETKKSTMVVSSTVSGGGFVFPPVEIREINWTTHFLPKIDPSTKGTEVLSLIDRLNPVEEHCLLLIQDIKDNMDPKIHLFNEWSKFHTGFRMNKITSMTLVKQMAKIEDSLFPWAETEKASEMAVLPITFPEKSTDHANSMDITHGVSWQEFKSQLAQLTFSKSAEQHLLSKIMPEGALVVSDPDSHCGEHISSKIPQVDGAAMAPVVERSAPVEEQPAPVDAHEAQIGVGNHSSPSNSRSHQYISSEMTSLRSQVAEVVDCHKELRNAKKWEGELFRYSKQAFRSGDHISLEHFSMERIRSLRAYKSSSELKIDQFGKSAQTEAA</sequence>
<feature type="compositionally biased region" description="Polar residues" evidence="1">
    <location>
        <begin position="164"/>
        <end position="173"/>
    </location>
</feature>